<proteinExistence type="predicted"/>
<name>A0A859FHE6_9BACI</name>
<accession>A0A859FHE6</accession>
<gene>
    <name evidence="1" type="ORF">FLK61_33505</name>
</gene>
<dbReference type="EMBL" id="CP041372">
    <property type="protein sequence ID" value="QKS71606.1"/>
    <property type="molecule type" value="Genomic_DNA"/>
</dbReference>
<organism evidence="1 2">
    <name type="scientific">Paenalkalicoccus suaedae</name>
    <dbReference type="NCBI Taxonomy" id="2592382"/>
    <lineage>
        <taxon>Bacteria</taxon>
        <taxon>Bacillati</taxon>
        <taxon>Bacillota</taxon>
        <taxon>Bacilli</taxon>
        <taxon>Bacillales</taxon>
        <taxon>Bacillaceae</taxon>
        <taxon>Paenalkalicoccus</taxon>
    </lineage>
</organism>
<keyword evidence="2" id="KW-1185">Reference proteome</keyword>
<reference evidence="2" key="1">
    <citation type="submission" date="2019-07" db="EMBL/GenBank/DDBJ databases">
        <title>Bacillus alkalisoli sp. nov. isolated from saline soil.</title>
        <authorList>
            <person name="Sun J.-Q."/>
            <person name="Xu L."/>
        </authorList>
    </citation>
    <scope>NUCLEOTIDE SEQUENCE [LARGE SCALE GENOMIC DNA]</scope>
    <source>
        <strain evidence="2">M4U3P1</strain>
    </source>
</reference>
<protein>
    <submittedName>
        <fullName evidence="1">Uncharacterized protein</fullName>
    </submittedName>
</protein>
<dbReference type="Proteomes" id="UP000318138">
    <property type="component" value="Chromosome"/>
</dbReference>
<dbReference type="KEGG" id="psua:FLK61_33505"/>
<sequence length="49" mass="5820">MIFLIIILVVLVSIIFAFSVKLRREWARSRAKLHDRATQTIKTYSTREK</sequence>
<evidence type="ECO:0000313" key="2">
    <source>
        <dbReference type="Proteomes" id="UP000318138"/>
    </source>
</evidence>
<dbReference type="AlphaFoldDB" id="A0A859FHE6"/>
<evidence type="ECO:0000313" key="1">
    <source>
        <dbReference type="EMBL" id="QKS71606.1"/>
    </source>
</evidence>